<feature type="transmembrane region" description="Helical" evidence="7">
    <location>
        <begin position="185"/>
        <end position="214"/>
    </location>
</feature>
<evidence type="ECO:0000313" key="9">
    <source>
        <dbReference type="EMBL" id="MFE8696620.1"/>
    </source>
</evidence>
<sequence>MHQIIKNKWIVIIAWIVIAVGLFLVAPNMADLVREKGQITVPDEYSSTLAGEILADVAKQEGGGDETQVALVFHNDKKLTEEDIKEAERAVRILEKDKELGITEILTHFNEETLKDQLVSKDGKSILTSITLDWKDREPSELNDSLYKAIKDINVDHYYTSEWQINEDLMASSEEGLKKTEGITVIFILAVLLLVFRSVIAPIIPLVTVGFSYLVSQSIVSFLVDRFDFPISNYTQIFLVAVLFGIGTDYCILLLSRFKEELSHSESVAEAIVATYRNAGRTVFFSGVAVMIGFAAIGFSQFILYQSAAAVAVGVALLLIALFTVVPFFMAVLGHKLFWPSKSKAEHGESKLWGIVGRFSLARPFIALLIVAAVCVPFLVTYDGELSYNSLEEIGGDVNSIKAFNAIADSFGPGESMPTQVVIKNDEEMDSAEYIGLAEKISKELEKVDLVGTVRSVTRPTGEPIDDFFVAKQAETLEEGLGEGKEGLDKISEGLNEAGNELSKSEPELKKATNGINDLISGTGELQSGLKEIQTNLAKIENGIRQGTKGSDDIKAGLAQSKKGAEDLLAGYQELLGGYKNLHGNLQTITTNYEKVGQGLTALSNGLVQANAGMYGYLESKYTDLSTDDQYQKMKQTIAGEQGLVKQLSGLSANVNELNAGLAKVTEGMAGANAGFEKAMGGQGGLAAGLEQLIKGIEAQQAGFNQLADGQGQIISHMPQVTNGLNSINDGQKQLLAGFGDLGGQIGQLTDGLGQSTEGLNKVSEGLESAQDYLSGLSKSENMDGFYLPAEVLESEEFAQVYDVYMSNDRKVMTIDVIFEANPYSNEAISQVDQIKDAVDRATKDTKLENAVVAVGGITSTNADLSDLSDQDYSRTVVLMLIGISIILVFLFRSIIMPVYIIGSLILTYFTSMAINEAIYVNILGYTGISWAVPFFGFVILVALGVDYSIFLMDRFNEYKDLSVADAMLLAMKKMGTVIISAAVILGGTFAAMMPSGMLSLLQIASIIIVGLFLYAFIMLPLFIPVMVKNFGAANWWPFKRSAN</sequence>
<evidence type="ECO:0000256" key="6">
    <source>
        <dbReference type="ARBA" id="ARBA00023136"/>
    </source>
</evidence>
<dbReference type="EMBL" id="JBIACJ010000004">
    <property type="protein sequence ID" value="MFE8696620.1"/>
    <property type="molecule type" value="Genomic_DNA"/>
</dbReference>
<dbReference type="Gene3D" id="1.10.287.950">
    <property type="entry name" value="Methyl-accepting chemotaxis protein"/>
    <property type="match status" value="1"/>
</dbReference>
<evidence type="ECO:0000256" key="2">
    <source>
        <dbReference type="ARBA" id="ARBA00010157"/>
    </source>
</evidence>
<keyword evidence="3" id="KW-1003">Cell membrane</keyword>
<evidence type="ECO:0000256" key="7">
    <source>
        <dbReference type="SAM" id="Phobius"/>
    </source>
</evidence>
<name>A0ABW6JZW2_9BACI</name>
<feature type="transmembrane region" description="Helical" evidence="7">
    <location>
        <begin position="283"/>
        <end position="304"/>
    </location>
</feature>
<dbReference type="Pfam" id="PF03176">
    <property type="entry name" value="MMPL"/>
    <property type="match status" value="2"/>
</dbReference>
<feature type="transmembrane region" description="Helical" evidence="7">
    <location>
        <begin position="899"/>
        <end position="923"/>
    </location>
</feature>
<dbReference type="InterPro" id="IPR004869">
    <property type="entry name" value="MMPL_dom"/>
</dbReference>
<accession>A0ABW6JZW2</accession>
<evidence type="ECO:0000256" key="4">
    <source>
        <dbReference type="ARBA" id="ARBA00022692"/>
    </source>
</evidence>
<comment type="similarity">
    <text evidence="2">Belongs to the resistance-nodulation-cell division (RND) (TC 2.A.6) family. MmpL subfamily.</text>
</comment>
<reference evidence="9 10" key="1">
    <citation type="submission" date="2024-08" db="EMBL/GenBank/DDBJ databases">
        <title>Two novel Cytobacillus novel species.</title>
        <authorList>
            <person name="Liu G."/>
        </authorList>
    </citation>
    <scope>NUCLEOTIDE SEQUENCE [LARGE SCALE GENOMIC DNA]</scope>
    <source>
        <strain evidence="9 10">FJAT-53684</strain>
    </source>
</reference>
<keyword evidence="4 7" id="KW-0812">Transmembrane</keyword>
<keyword evidence="5 7" id="KW-1133">Transmembrane helix</keyword>
<evidence type="ECO:0000313" key="10">
    <source>
        <dbReference type="Proteomes" id="UP001601058"/>
    </source>
</evidence>
<dbReference type="PANTHER" id="PTHR33406:SF6">
    <property type="entry name" value="MEMBRANE PROTEIN YDGH-RELATED"/>
    <property type="match status" value="1"/>
</dbReference>
<dbReference type="SUPFAM" id="SSF82866">
    <property type="entry name" value="Multidrug efflux transporter AcrB transmembrane domain"/>
    <property type="match status" value="2"/>
</dbReference>
<protein>
    <submittedName>
        <fullName evidence="9">MMPL family transporter</fullName>
    </submittedName>
</protein>
<dbReference type="Gene3D" id="1.20.1640.10">
    <property type="entry name" value="Multidrug efflux transporter AcrB transmembrane domain"/>
    <property type="match status" value="2"/>
</dbReference>
<dbReference type="PANTHER" id="PTHR33406">
    <property type="entry name" value="MEMBRANE PROTEIN MJ1562-RELATED"/>
    <property type="match status" value="1"/>
</dbReference>
<feature type="transmembrane region" description="Helical" evidence="7">
    <location>
        <begin position="1000"/>
        <end position="1024"/>
    </location>
</feature>
<dbReference type="PROSITE" id="PS50156">
    <property type="entry name" value="SSD"/>
    <property type="match status" value="1"/>
</dbReference>
<feature type="domain" description="SSD" evidence="8">
    <location>
        <begin position="206"/>
        <end position="335"/>
    </location>
</feature>
<dbReference type="InterPro" id="IPR000731">
    <property type="entry name" value="SSD"/>
</dbReference>
<feature type="transmembrane region" description="Helical" evidence="7">
    <location>
        <begin position="310"/>
        <end position="334"/>
    </location>
</feature>
<feature type="transmembrane region" description="Helical" evidence="7">
    <location>
        <begin position="974"/>
        <end position="994"/>
    </location>
</feature>
<organism evidence="9 10">
    <name type="scientific">Cytobacillus mangrovibacter</name>
    <dbReference type="NCBI Taxonomy" id="3299024"/>
    <lineage>
        <taxon>Bacteria</taxon>
        <taxon>Bacillati</taxon>
        <taxon>Bacillota</taxon>
        <taxon>Bacilli</taxon>
        <taxon>Bacillales</taxon>
        <taxon>Bacillaceae</taxon>
        <taxon>Cytobacillus</taxon>
    </lineage>
</organism>
<gene>
    <name evidence="9" type="ORF">ACFYKT_09760</name>
</gene>
<keyword evidence="6 7" id="KW-0472">Membrane</keyword>
<feature type="transmembrane region" description="Helical" evidence="7">
    <location>
        <begin position="12"/>
        <end position="30"/>
    </location>
</feature>
<dbReference type="InterPro" id="IPR050545">
    <property type="entry name" value="Mycobact_MmpL"/>
</dbReference>
<dbReference type="Proteomes" id="UP001601058">
    <property type="component" value="Unassembled WGS sequence"/>
</dbReference>
<comment type="caution">
    <text evidence="9">The sequence shown here is derived from an EMBL/GenBank/DDBJ whole genome shotgun (WGS) entry which is preliminary data.</text>
</comment>
<dbReference type="RefSeq" id="WP_389218917.1">
    <property type="nucleotide sequence ID" value="NZ_JBIACJ010000004.1"/>
</dbReference>
<feature type="transmembrane region" description="Helical" evidence="7">
    <location>
        <begin position="355"/>
        <end position="380"/>
    </location>
</feature>
<proteinExistence type="inferred from homology"/>
<evidence type="ECO:0000256" key="1">
    <source>
        <dbReference type="ARBA" id="ARBA00004651"/>
    </source>
</evidence>
<evidence type="ECO:0000256" key="5">
    <source>
        <dbReference type="ARBA" id="ARBA00022989"/>
    </source>
</evidence>
<keyword evidence="10" id="KW-1185">Reference proteome</keyword>
<evidence type="ECO:0000259" key="8">
    <source>
        <dbReference type="PROSITE" id="PS50156"/>
    </source>
</evidence>
<feature type="transmembrane region" description="Helical" evidence="7">
    <location>
        <begin position="234"/>
        <end position="255"/>
    </location>
</feature>
<feature type="transmembrane region" description="Helical" evidence="7">
    <location>
        <begin position="929"/>
        <end position="953"/>
    </location>
</feature>
<comment type="subcellular location">
    <subcellularLocation>
        <location evidence="1">Cell membrane</location>
        <topology evidence="1">Multi-pass membrane protein</topology>
    </subcellularLocation>
</comment>
<evidence type="ECO:0000256" key="3">
    <source>
        <dbReference type="ARBA" id="ARBA00022475"/>
    </source>
</evidence>
<feature type="transmembrane region" description="Helical" evidence="7">
    <location>
        <begin position="873"/>
        <end position="892"/>
    </location>
</feature>